<organism evidence="2 3">
    <name type="scientific">Raphanus sativus</name>
    <name type="common">Radish</name>
    <name type="synonym">Raphanus raphanistrum var. sativus</name>
    <dbReference type="NCBI Taxonomy" id="3726"/>
    <lineage>
        <taxon>Eukaryota</taxon>
        <taxon>Viridiplantae</taxon>
        <taxon>Streptophyta</taxon>
        <taxon>Embryophyta</taxon>
        <taxon>Tracheophyta</taxon>
        <taxon>Spermatophyta</taxon>
        <taxon>Magnoliopsida</taxon>
        <taxon>eudicotyledons</taxon>
        <taxon>Gunneridae</taxon>
        <taxon>Pentapetalae</taxon>
        <taxon>rosids</taxon>
        <taxon>malvids</taxon>
        <taxon>Brassicales</taxon>
        <taxon>Brassicaceae</taxon>
        <taxon>Brassiceae</taxon>
        <taxon>Raphanus</taxon>
    </lineage>
</organism>
<keyword evidence="2" id="KW-1185">Reference proteome</keyword>
<proteinExistence type="predicted"/>
<dbReference type="RefSeq" id="XP_056844057.1">
    <property type="nucleotide sequence ID" value="XM_056988077.1"/>
</dbReference>
<protein>
    <submittedName>
        <fullName evidence="3">Uncharacterized protein LOC130496207</fullName>
    </submittedName>
</protein>
<sequence length="150" mass="15871">MWEVGMDMLDYPEFYNAQRDGRLVTADAAFWNEIIDENYQSLEDVYLVTNSRNRTYAGLTIGQTSSADTEIISSQIVGDVAPRRNGSEGTAGGSVEGAGEQANDNNPTPMPGPSLTLSLACGSGEPDAQPLPTANGDTTSSEESVLEGGF</sequence>
<evidence type="ECO:0000256" key="1">
    <source>
        <dbReference type="SAM" id="MobiDB-lite"/>
    </source>
</evidence>
<accession>A0A9W3BXP0</accession>
<evidence type="ECO:0000313" key="2">
    <source>
        <dbReference type="Proteomes" id="UP000504610"/>
    </source>
</evidence>
<dbReference type="OrthoDB" id="10569720at2759"/>
<name>A0A9W3BXP0_RAPSA</name>
<dbReference type="GeneID" id="130496207"/>
<reference evidence="3" key="2">
    <citation type="submission" date="2025-08" db="UniProtKB">
        <authorList>
            <consortium name="RefSeq"/>
        </authorList>
    </citation>
    <scope>IDENTIFICATION</scope>
    <source>
        <tissue evidence="3">Leaf</tissue>
    </source>
</reference>
<reference evidence="2" key="1">
    <citation type="journal article" date="2019" name="Database">
        <title>The radish genome database (RadishGD): an integrated information resource for radish genomics.</title>
        <authorList>
            <person name="Yu H.J."/>
            <person name="Baek S."/>
            <person name="Lee Y.J."/>
            <person name="Cho A."/>
            <person name="Mun J.H."/>
        </authorList>
    </citation>
    <scope>NUCLEOTIDE SEQUENCE [LARGE SCALE GENOMIC DNA]</scope>
    <source>
        <strain evidence="2">cv. WK10039</strain>
    </source>
</reference>
<gene>
    <name evidence="3" type="primary">LOC130496207</name>
</gene>
<dbReference type="AlphaFoldDB" id="A0A9W3BXP0"/>
<dbReference type="Proteomes" id="UP000504610">
    <property type="component" value="Chromosome 6"/>
</dbReference>
<dbReference type="KEGG" id="rsz:130496207"/>
<evidence type="ECO:0000313" key="3">
    <source>
        <dbReference type="RefSeq" id="XP_056844057.1"/>
    </source>
</evidence>
<feature type="region of interest" description="Disordered" evidence="1">
    <location>
        <begin position="77"/>
        <end position="150"/>
    </location>
</feature>